<comment type="caution">
    <text evidence="1">The sequence shown here is derived from an EMBL/GenBank/DDBJ whole genome shotgun (WGS) entry which is preliminary data.</text>
</comment>
<dbReference type="Pfam" id="PF11383">
    <property type="entry name" value="DUF3187"/>
    <property type="match status" value="1"/>
</dbReference>
<dbReference type="EMBL" id="VRZA01000003">
    <property type="protein sequence ID" value="TXS94243.1"/>
    <property type="molecule type" value="Genomic_DNA"/>
</dbReference>
<protein>
    <submittedName>
        <fullName evidence="1">DUF3187 family protein</fullName>
    </submittedName>
</protein>
<accession>A0A5C9A051</accession>
<dbReference type="InterPro" id="IPR021523">
    <property type="entry name" value="DUF3187"/>
</dbReference>
<keyword evidence="2" id="KW-1185">Reference proteome</keyword>
<organism evidence="1 2">
    <name type="scientific">Parahaliea maris</name>
    <dbReference type="NCBI Taxonomy" id="2716870"/>
    <lineage>
        <taxon>Bacteria</taxon>
        <taxon>Pseudomonadati</taxon>
        <taxon>Pseudomonadota</taxon>
        <taxon>Gammaproteobacteria</taxon>
        <taxon>Cellvibrionales</taxon>
        <taxon>Halieaceae</taxon>
        <taxon>Parahaliea</taxon>
    </lineage>
</organism>
<reference evidence="1 2" key="1">
    <citation type="submission" date="2019-08" db="EMBL/GenBank/DDBJ databases">
        <title>Parahaliea maris sp. nov., isolated from the surface seawater.</title>
        <authorList>
            <person name="Liu Y."/>
        </authorList>
    </citation>
    <scope>NUCLEOTIDE SEQUENCE [LARGE SCALE GENOMIC DNA]</scope>
    <source>
        <strain evidence="1 2">HSLHS9</strain>
    </source>
</reference>
<dbReference type="Proteomes" id="UP000321039">
    <property type="component" value="Unassembled WGS sequence"/>
</dbReference>
<name>A0A5C9A051_9GAMM</name>
<proteinExistence type="predicted"/>
<gene>
    <name evidence="1" type="ORF">FV139_11665</name>
</gene>
<evidence type="ECO:0000313" key="2">
    <source>
        <dbReference type="Proteomes" id="UP000321039"/>
    </source>
</evidence>
<dbReference type="AlphaFoldDB" id="A0A5C9A051"/>
<sequence length="351" mass="38024">MMKPTEYKSGTIMAGRIPAAAGGLFLAFAWVIASPAQAQTARAPQAEEPLYVKNLSPVAGLLGLPSQRSAAVADPGQWSLAVHGSVANHYVRDRSGVEALNLDGETRRLALELRYAFASNWELQLELPWLQQDEGVLDSAIDGWHDFWGMPDNGRGDAASDLLDYRYADRQQLRFALLGESSGIGDASLAVQRRLYRDDSLDLAVALGYKFGTGEPGDFTGSGEGDVYAALRLSGQALGGLPLDWHAQAGYLRAGEVDLLGPRQERNLWFAGGALSWAFAERWRLLGQLDTHAAPLDSALDALGSTAVLLSGGLRWYASPDWALDFTVIEDIAVETAPDVTFQFDLRYRPG</sequence>
<evidence type="ECO:0000313" key="1">
    <source>
        <dbReference type="EMBL" id="TXS94243.1"/>
    </source>
</evidence>